<dbReference type="Proteomes" id="UP001058553">
    <property type="component" value="Chromosome"/>
</dbReference>
<comment type="similarity">
    <text evidence="2">Belongs to the CbiQ family.</text>
</comment>
<dbReference type="PANTHER" id="PTHR33514:SF13">
    <property type="entry name" value="PROTEIN ABCI12, CHLOROPLASTIC"/>
    <property type="match status" value="1"/>
</dbReference>
<feature type="transmembrane region" description="Helical" evidence="6">
    <location>
        <begin position="20"/>
        <end position="50"/>
    </location>
</feature>
<evidence type="ECO:0000256" key="3">
    <source>
        <dbReference type="ARBA" id="ARBA00022692"/>
    </source>
</evidence>
<reference evidence="7" key="1">
    <citation type="submission" date="2022-07" db="EMBL/GenBank/DDBJ databases">
        <title>Genetic diversity of Erwinia pyrifoliae.</title>
        <authorList>
            <person name="Park D.S."/>
            <person name="Ham H."/>
        </authorList>
    </citation>
    <scope>NUCLEOTIDE SEQUENCE</scope>
    <source>
        <strain evidence="7">CP201486</strain>
    </source>
</reference>
<gene>
    <name evidence="7" type="ORF">NYP84_14140</name>
</gene>
<evidence type="ECO:0000256" key="1">
    <source>
        <dbReference type="ARBA" id="ARBA00004141"/>
    </source>
</evidence>
<keyword evidence="5 6" id="KW-0472">Membrane</keyword>
<dbReference type="PANTHER" id="PTHR33514">
    <property type="entry name" value="PROTEIN ABCI12, CHLOROPLASTIC"/>
    <property type="match status" value="1"/>
</dbReference>
<keyword evidence="4 6" id="KW-1133">Transmembrane helix</keyword>
<dbReference type="InterPro" id="IPR003339">
    <property type="entry name" value="ABC/ECF_trnsptr_transmembrane"/>
</dbReference>
<evidence type="ECO:0000313" key="7">
    <source>
        <dbReference type="EMBL" id="UWS32746.1"/>
    </source>
</evidence>
<dbReference type="RefSeq" id="WP_259825762.1">
    <property type="nucleotide sequence ID" value="NZ_CP103445.1"/>
</dbReference>
<keyword evidence="8" id="KW-1185">Reference proteome</keyword>
<dbReference type="Pfam" id="PF02361">
    <property type="entry name" value="CbiQ"/>
    <property type="match status" value="1"/>
</dbReference>
<organism evidence="7 8">
    <name type="scientific">Erwinia pyrifoliae</name>
    <dbReference type="NCBI Taxonomy" id="79967"/>
    <lineage>
        <taxon>Bacteria</taxon>
        <taxon>Pseudomonadati</taxon>
        <taxon>Pseudomonadota</taxon>
        <taxon>Gammaproteobacteria</taxon>
        <taxon>Enterobacterales</taxon>
        <taxon>Erwiniaceae</taxon>
        <taxon>Erwinia</taxon>
    </lineage>
</organism>
<feature type="transmembrane region" description="Helical" evidence="6">
    <location>
        <begin position="136"/>
        <end position="155"/>
    </location>
</feature>
<keyword evidence="3 6" id="KW-0812">Transmembrane</keyword>
<sequence length="205" mass="22689">MTISDYQPGDSAIHRLPPGIKILALAVTGTLLFVFPRLAFAVAVLFVIALCYPLARIPGRTLLLQLKPLLWLLLLLFAVQWWMVSWQSGLLVIVRLAALMLMAALVTLTTRTSAMIEALEKGLFWLRFMRINPAKISLALALALRFIPVLAAITLEVREAQRARGLDHSILAVAVPVMVRTLKMADDIAAALEARAYDPQPQRKT</sequence>
<comment type="subcellular location">
    <subcellularLocation>
        <location evidence="1">Membrane</location>
        <topology evidence="1">Multi-pass membrane protein</topology>
    </subcellularLocation>
</comment>
<name>A0ABY5X5R5_ERWPY</name>
<feature type="transmembrane region" description="Helical" evidence="6">
    <location>
        <begin position="89"/>
        <end position="108"/>
    </location>
</feature>
<protein>
    <submittedName>
        <fullName evidence="7">Energy-coupling factor transporter transmembrane protein EcfT</fullName>
    </submittedName>
</protein>
<dbReference type="EMBL" id="CP103445">
    <property type="protein sequence ID" value="UWS32746.1"/>
    <property type="molecule type" value="Genomic_DNA"/>
</dbReference>
<accession>A0ABY5X5R5</accession>
<evidence type="ECO:0000256" key="4">
    <source>
        <dbReference type="ARBA" id="ARBA00022989"/>
    </source>
</evidence>
<proteinExistence type="inferred from homology"/>
<feature type="transmembrane region" description="Helical" evidence="6">
    <location>
        <begin position="62"/>
        <end position="83"/>
    </location>
</feature>
<evidence type="ECO:0000256" key="2">
    <source>
        <dbReference type="ARBA" id="ARBA00008564"/>
    </source>
</evidence>
<evidence type="ECO:0000256" key="5">
    <source>
        <dbReference type="ARBA" id="ARBA00023136"/>
    </source>
</evidence>
<dbReference type="CDD" id="cd16914">
    <property type="entry name" value="EcfT"/>
    <property type="match status" value="1"/>
</dbReference>
<evidence type="ECO:0000256" key="6">
    <source>
        <dbReference type="SAM" id="Phobius"/>
    </source>
</evidence>
<evidence type="ECO:0000313" key="8">
    <source>
        <dbReference type="Proteomes" id="UP001058553"/>
    </source>
</evidence>